<organism evidence="2">
    <name type="scientific">uncultured Sphingomonadaceae bacterium</name>
    <dbReference type="NCBI Taxonomy" id="169976"/>
    <lineage>
        <taxon>Bacteria</taxon>
        <taxon>Pseudomonadati</taxon>
        <taxon>Pseudomonadota</taxon>
        <taxon>Alphaproteobacteria</taxon>
        <taxon>Sphingomonadales</taxon>
        <taxon>Sphingomonadaceae</taxon>
        <taxon>environmental samples</taxon>
    </lineage>
</organism>
<feature type="compositionally biased region" description="Low complexity" evidence="1">
    <location>
        <begin position="1"/>
        <end position="17"/>
    </location>
</feature>
<feature type="non-terminal residue" evidence="2">
    <location>
        <position position="1"/>
    </location>
</feature>
<name>A0A6J4U5C3_9SPHN</name>
<dbReference type="EMBL" id="CADCVX010000663">
    <property type="protein sequence ID" value="CAA9540368.1"/>
    <property type="molecule type" value="Genomic_DNA"/>
</dbReference>
<reference evidence="2" key="1">
    <citation type="submission" date="2020-02" db="EMBL/GenBank/DDBJ databases">
        <authorList>
            <person name="Meier V. D."/>
        </authorList>
    </citation>
    <scope>NUCLEOTIDE SEQUENCE</scope>
    <source>
        <strain evidence="2">AVDCRST_MAG91</strain>
    </source>
</reference>
<feature type="non-terminal residue" evidence="2">
    <location>
        <position position="85"/>
    </location>
</feature>
<protein>
    <submittedName>
        <fullName evidence="2">Uncharacterized protein</fullName>
    </submittedName>
</protein>
<sequence>GRISRVSKSSPSSGSKSFLCLRTSSTKPTASSRAASRLPLPQGSSSAAATARTATAFAVPKAAVRTSVRRALPRLIAQGAAPPAG</sequence>
<accession>A0A6J4U5C3</accession>
<feature type="compositionally biased region" description="Polar residues" evidence="1">
    <location>
        <begin position="22"/>
        <end position="34"/>
    </location>
</feature>
<feature type="region of interest" description="Disordered" evidence="1">
    <location>
        <begin position="1"/>
        <end position="47"/>
    </location>
</feature>
<evidence type="ECO:0000313" key="2">
    <source>
        <dbReference type="EMBL" id="CAA9540368.1"/>
    </source>
</evidence>
<dbReference type="AlphaFoldDB" id="A0A6J4U5C3"/>
<proteinExistence type="predicted"/>
<gene>
    <name evidence="2" type="ORF">AVDCRST_MAG91-3798</name>
</gene>
<evidence type="ECO:0000256" key="1">
    <source>
        <dbReference type="SAM" id="MobiDB-lite"/>
    </source>
</evidence>